<proteinExistence type="predicted"/>
<dbReference type="Proteomes" id="UP001597108">
    <property type="component" value="Unassembled WGS sequence"/>
</dbReference>
<dbReference type="Pfam" id="PF14196">
    <property type="entry name" value="ATC_hydrolase"/>
    <property type="match status" value="1"/>
</dbReference>
<comment type="caution">
    <text evidence="1">The sequence shown here is derived from an EMBL/GenBank/DDBJ whole genome shotgun (WGS) entry which is preliminary data.</text>
</comment>
<evidence type="ECO:0000313" key="2">
    <source>
        <dbReference type="Proteomes" id="UP001597108"/>
    </source>
</evidence>
<sequence>MTETATPDAAPEITLEQLSGAYAMRAKFYMHMFDVLRDEMGADKAVELIGEATFRLGEDMGQKLAPHGPANVEGLTEQFLAGIPCRDHLFAPELRKCDAEGMEIQFHRCPLKDNWVAEGREGEELEMLCHAAGRIDAGMFGAAGFVFKGETWKPGRTGCCRLIVEPGATEPAE</sequence>
<dbReference type="GO" id="GO:0016787">
    <property type="term" value="F:hydrolase activity"/>
    <property type="evidence" value="ECO:0007669"/>
    <property type="project" value="UniProtKB-KW"/>
</dbReference>
<reference evidence="2" key="1">
    <citation type="journal article" date="2019" name="Int. J. Syst. Evol. Microbiol.">
        <title>The Global Catalogue of Microorganisms (GCM) 10K type strain sequencing project: providing services to taxonomists for standard genome sequencing and annotation.</title>
        <authorList>
            <consortium name="The Broad Institute Genomics Platform"/>
            <consortium name="The Broad Institute Genome Sequencing Center for Infectious Disease"/>
            <person name="Wu L."/>
            <person name="Ma J."/>
        </authorList>
    </citation>
    <scope>NUCLEOTIDE SEQUENCE [LARGE SCALE GENOMIC DNA]</scope>
    <source>
        <strain evidence="2">CCUG 60524</strain>
    </source>
</reference>
<keyword evidence="1" id="KW-0378">Hydrolase</keyword>
<dbReference type="EMBL" id="JBHTJT010000049">
    <property type="protein sequence ID" value="MFD0981956.1"/>
    <property type="molecule type" value="Genomic_DNA"/>
</dbReference>
<name>A0ABW3IVK6_9RHOB</name>
<evidence type="ECO:0000313" key="1">
    <source>
        <dbReference type="EMBL" id="MFD0981956.1"/>
    </source>
</evidence>
<accession>A0ABW3IVK6</accession>
<protein>
    <submittedName>
        <fullName evidence="1">L-2-amino-thiazoline-4-carboxylic acid hydrolase</fullName>
    </submittedName>
</protein>
<dbReference type="RefSeq" id="WP_386077290.1">
    <property type="nucleotide sequence ID" value="NZ_JBHTJT010000049.1"/>
</dbReference>
<dbReference type="InterPro" id="IPR026002">
    <property type="entry name" value="ATC_hydrolase-like"/>
</dbReference>
<keyword evidence="2" id="KW-1185">Reference proteome</keyword>
<gene>
    <name evidence="1" type="ORF">ACFQ2S_20175</name>
</gene>
<organism evidence="1 2">
    <name type="scientific">Tropicimonas aquimaris</name>
    <dbReference type="NCBI Taxonomy" id="914152"/>
    <lineage>
        <taxon>Bacteria</taxon>
        <taxon>Pseudomonadati</taxon>
        <taxon>Pseudomonadota</taxon>
        <taxon>Alphaproteobacteria</taxon>
        <taxon>Rhodobacterales</taxon>
        <taxon>Roseobacteraceae</taxon>
        <taxon>Tropicimonas</taxon>
    </lineage>
</organism>